<proteinExistence type="predicted"/>
<evidence type="ECO:0000259" key="1">
    <source>
        <dbReference type="Pfam" id="PF03551"/>
    </source>
</evidence>
<dbReference type="InterPro" id="IPR036390">
    <property type="entry name" value="WH_DNA-bd_sf"/>
</dbReference>
<dbReference type="PANTHER" id="PTHR33169">
    <property type="entry name" value="PADR-FAMILY TRANSCRIPTIONAL REGULATOR"/>
    <property type="match status" value="1"/>
</dbReference>
<dbReference type="PANTHER" id="PTHR33169:SF13">
    <property type="entry name" value="PADR-FAMILY TRANSCRIPTIONAL REGULATOR"/>
    <property type="match status" value="1"/>
</dbReference>
<organism evidence="2 3">
    <name type="scientific">Listeria grayi</name>
    <name type="common">Listeria murrayi</name>
    <dbReference type="NCBI Taxonomy" id="1641"/>
    <lineage>
        <taxon>Bacteria</taxon>
        <taxon>Bacillati</taxon>
        <taxon>Bacillota</taxon>
        <taxon>Bacilli</taxon>
        <taxon>Bacillales</taxon>
        <taxon>Listeriaceae</taxon>
        <taxon>Listeria</taxon>
    </lineage>
</organism>
<dbReference type="EMBL" id="UGPG01000001">
    <property type="protein sequence ID" value="STY43261.1"/>
    <property type="molecule type" value="Genomic_DNA"/>
</dbReference>
<dbReference type="SUPFAM" id="SSF46785">
    <property type="entry name" value="Winged helix' DNA-binding domain"/>
    <property type="match status" value="1"/>
</dbReference>
<dbReference type="AlphaFoldDB" id="A0A378MAB4"/>
<dbReference type="Gene3D" id="1.10.10.10">
    <property type="entry name" value="Winged helix-like DNA-binding domain superfamily/Winged helix DNA-binding domain"/>
    <property type="match status" value="1"/>
</dbReference>
<evidence type="ECO:0000313" key="2">
    <source>
        <dbReference type="EMBL" id="STY43261.1"/>
    </source>
</evidence>
<name>A0A378MAB4_LISGR</name>
<dbReference type="Proteomes" id="UP000254879">
    <property type="component" value="Unassembled WGS sequence"/>
</dbReference>
<feature type="domain" description="Transcription regulator PadR N-terminal" evidence="1">
    <location>
        <begin position="21"/>
        <end position="87"/>
    </location>
</feature>
<dbReference type="Pfam" id="PF03551">
    <property type="entry name" value="PadR"/>
    <property type="match status" value="1"/>
</dbReference>
<dbReference type="OrthoDB" id="9814826at2"/>
<dbReference type="InterPro" id="IPR036388">
    <property type="entry name" value="WH-like_DNA-bd_sf"/>
</dbReference>
<gene>
    <name evidence="2" type="primary">yqjI</name>
    <name evidence="2" type="ORF">NCTC10815_00550</name>
</gene>
<dbReference type="InterPro" id="IPR005149">
    <property type="entry name" value="Tscrpt_reg_PadR_N"/>
</dbReference>
<reference evidence="2 3" key="1">
    <citation type="submission" date="2018-06" db="EMBL/GenBank/DDBJ databases">
        <authorList>
            <consortium name="Pathogen Informatics"/>
            <person name="Doyle S."/>
        </authorList>
    </citation>
    <scope>NUCLEOTIDE SEQUENCE [LARGE SCALE GENOMIC DNA]</scope>
    <source>
        <strain evidence="3">NCTC 10815</strain>
    </source>
</reference>
<evidence type="ECO:0000313" key="3">
    <source>
        <dbReference type="Proteomes" id="UP000254879"/>
    </source>
</evidence>
<accession>A0A378MAB4</accession>
<dbReference type="RefSeq" id="WP_003755819.1">
    <property type="nucleotide sequence ID" value="NZ_CABKNG010000001.1"/>
</dbReference>
<dbReference type="InterPro" id="IPR052509">
    <property type="entry name" value="Metal_resp_DNA-bind_regulator"/>
</dbReference>
<sequence length="104" mass="11932">MVKKKNENQIPMTETAFYILLSLLQPRHGYAIIKNVNKMTDGRITLGPGTIYGTLSKMSQSELIQITAEENNRKIYQVTALGKELLELERKRITELYQNAKEAF</sequence>
<protein>
    <submittedName>
        <fullName evidence="2">Transcriptional regulator YqjI</fullName>
    </submittedName>
</protein>